<dbReference type="PANTHER" id="PTHR48475">
    <property type="entry name" value="RIBONUCLEASE H"/>
    <property type="match status" value="1"/>
</dbReference>
<evidence type="ECO:0000313" key="1">
    <source>
        <dbReference type="EMBL" id="RDX99629.1"/>
    </source>
</evidence>
<accession>A0A371HA38</accession>
<dbReference type="AlphaFoldDB" id="A0A371HA38"/>
<dbReference type="EMBL" id="QJKJ01003186">
    <property type="protein sequence ID" value="RDX99629.1"/>
    <property type="molecule type" value="Genomic_DNA"/>
</dbReference>
<feature type="non-terminal residue" evidence="1">
    <location>
        <position position="1"/>
    </location>
</feature>
<protein>
    <submittedName>
        <fullName evidence="1">Uncharacterized protein</fullName>
    </submittedName>
</protein>
<keyword evidence="2" id="KW-1185">Reference proteome</keyword>
<dbReference type="PANTHER" id="PTHR48475:SF1">
    <property type="entry name" value="RNASE H TYPE-1 DOMAIN-CONTAINING PROTEIN"/>
    <property type="match status" value="1"/>
</dbReference>
<dbReference type="Proteomes" id="UP000257109">
    <property type="component" value="Unassembled WGS sequence"/>
</dbReference>
<comment type="caution">
    <text evidence="1">The sequence shown here is derived from an EMBL/GenBank/DDBJ whole genome shotgun (WGS) entry which is preliminary data.</text>
</comment>
<dbReference type="OrthoDB" id="654211at2759"/>
<evidence type="ECO:0000313" key="2">
    <source>
        <dbReference type="Proteomes" id="UP000257109"/>
    </source>
</evidence>
<reference evidence="1" key="1">
    <citation type="submission" date="2018-05" db="EMBL/GenBank/DDBJ databases">
        <title>Draft genome of Mucuna pruriens seed.</title>
        <authorList>
            <person name="Nnadi N.E."/>
            <person name="Vos R."/>
            <person name="Hasami M.H."/>
            <person name="Devisetty U.K."/>
            <person name="Aguiy J.C."/>
        </authorList>
    </citation>
    <scope>NUCLEOTIDE SEQUENCE [LARGE SCALE GENOMIC DNA]</scope>
    <source>
        <strain evidence="1">JCA_2017</strain>
    </source>
</reference>
<organism evidence="1 2">
    <name type="scientific">Mucuna pruriens</name>
    <name type="common">Velvet bean</name>
    <name type="synonym">Dolichos pruriens</name>
    <dbReference type="NCBI Taxonomy" id="157652"/>
    <lineage>
        <taxon>Eukaryota</taxon>
        <taxon>Viridiplantae</taxon>
        <taxon>Streptophyta</taxon>
        <taxon>Embryophyta</taxon>
        <taxon>Tracheophyta</taxon>
        <taxon>Spermatophyta</taxon>
        <taxon>Magnoliopsida</taxon>
        <taxon>eudicotyledons</taxon>
        <taxon>Gunneridae</taxon>
        <taxon>Pentapetalae</taxon>
        <taxon>rosids</taxon>
        <taxon>fabids</taxon>
        <taxon>Fabales</taxon>
        <taxon>Fabaceae</taxon>
        <taxon>Papilionoideae</taxon>
        <taxon>50 kb inversion clade</taxon>
        <taxon>NPAAA clade</taxon>
        <taxon>indigoferoid/millettioid clade</taxon>
        <taxon>Phaseoleae</taxon>
        <taxon>Mucuna</taxon>
    </lineage>
</organism>
<name>A0A371HA38_MUCPR</name>
<gene>
    <name evidence="1" type="ORF">CR513_17299</name>
</gene>
<proteinExistence type="predicted"/>
<sequence length="111" mass="12507">MAGALATLASMLQVNKGQEMTIQYHDIKEYLEKGVYPLEATKNDKRTLRRLTAGFFLSGIILYKRSVDLTLLHCVEDQEAKGIMEEVNEGTFGTHTNGHTLARKILKVGYY</sequence>